<feature type="non-terminal residue" evidence="1">
    <location>
        <position position="53"/>
    </location>
</feature>
<accession>A0ABP0J4A5</accession>
<dbReference type="EMBL" id="CAXAMM010005925">
    <property type="protein sequence ID" value="CAK9009141.1"/>
    <property type="molecule type" value="Genomic_DNA"/>
</dbReference>
<gene>
    <name evidence="1" type="ORF">SCF082_LOCUS10190</name>
</gene>
<organism evidence="1 2">
    <name type="scientific">Durusdinium trenchii</name>
    <dbReference type="NCBI Taxonomy" id="1381693"/>
    <lineage>
        <taxon>Eukaryota</taxon>
        <taxon>Sar</taxon>
        <taxon>Alveolata</taxon>
        <taxon>Dinophyceae</taxon>
        <taxon>Suessiales</taxon>
        <taxon>Symbiodiniaceae</taxon>
        <taxon>Durusdinium</taxon>
    </lineage>
</organism>
<sequence length="53" mass="6018">HLKMEQATTEPSFPMYTLPAESCAEKRLEKLLQMSQIQPHEELLAAGALTIYE</sequence>
<protein>
    <submittedName>
        <fullName evidence="1">Uncharacterized protein</fullName>
    </submittedName>
</protein>
<evidence type="ECO:0000313" key="1">
    <source>
        <dbReference type="EMBL" id="CAK9009141.1"/>
    </source>
</evidence>
<dbReference type="Proteomes" id="UP001642464">
    <property type="component" value="Unassembled WGS sequence"/>
</dbReference>
<name>A0ABP0J4A5_9DINO</name>
<keyword evidence="2" id="KW-1185">Reference proteome</keyword>
<feature type="non-terminal residue" evidence="1">
    <location>
        <position position="1"/>
    </location>
</feature>
<comment type="caution">
    <text evidence="1">The sequence shown here is derived from an EMBL/GenBank/DDBJ whole genome shotgun (WGS) entry which is preliminary data.</text>
</comment>
<reference evidence="1 2" key="1">
    <citation type="submission" date="2024-02" db="EMBL/GenBank/DDBJ databases">
        <authorList>
            <person name="Chen Y."/>
            <person name="Shah S."/>
            <person name="Dougan E. K."/>
            <person name="Thang M."/>
            <person name="Chan C."/>
        </authorList>
    </citation>
    <scope>NUCLEOTIDE SEQUENCE [LARGE SCALE GENOMIC DNA]</scope>
</reference>
<proteinExistence type="predicted"/>
<evidence type="ECO:0000313" key="2">
    <source>
        <dbReference type="Proteomes" id="UP001642464"/>
    </source>
</evidence>